<evidence type="ECO:0000313" key="5">
    <source>
        <dbReference type="Proteomes" id="UP000460272"/>
    </source>
</evidence>
<feature type="region of interest" description="Disordered" evidence="2">
    <location>
        <begin position="13"/>
        <end position="64"/>
    </location>
</feature>
<dbReference type="RefSeq" id="WP_145853292.1">
    <property type="nucleotide sequence ID" value="NZ_RPFW01000002.1"/>
</dbReference>
<comment type="similarity">
    <text evidence="1">Belongs to the UPF0337 (CsbD) family.</text>
</comment>
<name>A0A6P2C677_9ACTN</name>
<evidence type="ECO:0000256" key="2">
    <source>
        <dbReference type="SAM" id="MobiDB-lite"/>
    </source>
</evidence>
<reference evidence="4 5" key="1">
    <citation type="submission" date="2018-11" db="EMBL/GenBank/DDBJ databases">
        <title>Trebonia kvetii gen.nov., sp.nov., a novel acidophilic actinobacterium, and proposal of the new actinobacterial family Treboniaceae fam. nov.</title>
        <authorList>
            <person name="Rapoport D."/>
            <person name="Sagova-Mareckova M."/>
            <person name="Sedlacek I."/>
            <person name="Provaznik J."/>
            <person name="Kralova S."/>
            <person name="Pavlinic D."/>
            <person name="Benes V."/>
            <person name="Kopecky J."/>
        </authorList>
    </citation>
    <scope>NUCLEOTIDE SEQUENCE [LARGE SCALE GENOMIC DNA]</scope>
    <source>
        <strain evidence="4 5">15Tr583</strain>
    </source>
</reference>
<keyword evidence="5" id="KW-1185">Reference proteome</keyword>
<dbReference type="OrthoDB" id="2143260at2"/>
<dbReference type="SUPFAM" id="SSF69047">
    <property type="entry name" value="Hypothetical protein YjbJ"/>
    <property type="match status" value="1"/>
</dbReference>
<evidence type="ECO:0000256" key="1">
    <source>
        <dbReference type="ARBA" id="ARBA00009129"/>
    </source>
</evidence>
<evidence type="ECO:0000259" key="3">
    <source>
        <dbReference type="Pfam" id="PF05532"/>
    </source>
</evidence>
<dbReference type="InterPro" id="IPR008462">
    <property type="entry name" value="CsbD"/>
</dbReference>
<gene>
    <name evidence="4" type="ORF">EAS64_13830</name>
</gene>
<organism evidence="4 5">
    <name type="scientific">Trebonia kvetii</name>
    <dbReference type="NCBI Taxonomy" id="2480626"/>
    <lineage>
        <taxon>Bacteria</taxon>
        <taxon>Bacillati</taxon>
        <taxon>Actinomycetota</taxon>
        <taxon>Actinomycetes</taxon>
        <taxon>Streptosporangiales</taxon>
        <taxon>Treboniaceae</taxon>
        <taxon>Trebonia</taxon>
    </lineage>
</organism>
<dbReference type="InterPro" id="IPR036629">
    <property type="entry name" value="YjbJ_sf"/>
</dbReference>
<protein>
    <submittedName>
        <fullName evidence="4">CsbD family protein</fullName>
    </submittedName>
</protein>
<dbReference type="AlphaFoldDB" id="A0A6P2C677"/>
<feature type="domain" description="CsbD-like" evidence="3">
    <location>
        <begin position="5"/>
        <end position="55"/>
    </location>
</feature>
<dbReference type="Pfam" id="PF05532">
    <property type="entry name" value="CsbD"/>
    <property type="match status" value="1"/>
</dbReference>
<proteinExistence type="inferred from homology"/>
<accession>A0A6P2C677</accession>
<dbReference type="EMBL" id="RPFW01000002">
    <property type="protein sequence ID" value="TVZ05591.1"/>
    <property type="molecule type" value="Genomic_DNA"/>
</dbReference>
<evidence type="ECO:0000313" key="4">
    <source>
        <dbReference type="EMBL" id="TVZ05591.1"/>
    </source>
</evidence>
<dbReference type="Gene3D" id="1.10.1470.10">
    <property type="entry name" value="YjbJ"/>
    <property type="match status" value="1"/>
</dbReference>
<dbReference type="Proteomes" id="UP000460272">
    <property type="component" value="Unassembled WGS sequence"/>
</dbReference>
<sequence>MGFMDKLRNRFQMSKGRAKQHAGRATGDPYLETKGQAERMGGATRQVGEQAKDAGRNMKDAFKD</sequence>
<comment type="caution">
    <text evidence="4">The sequence shown here is derived from an EMBL/GenBank/DDBJ whole genome shotgun (WGS) entry which is preliminary data.</text>
</comment>
<feature type="compositionally biased region" description="Basic and acidic residues" evidence="2">
    <location>
        <begin position="50"/>
        <end position="64"/>
    </location>
</feature>